<dbReference type="Proteomes" id="UP000694580">
    <property type="component" value="Chromosome 18"/>
</dbReference>
<evidence type="ECO:0000256" key="5">
    <source>
        <dbReference type="SAM" id="MobiDB-lite"/>
    </source>
</evidence>
<comment type="similarity">
    <text evidence="2">Belongs to the tumor necrosis factor family.</text>
</comment>
<dbReference type="GeneTree" id="ENSGT00510000051633"/>
<keyword evidence="3" id="KW-0202">Cytokine</keyword>
<evidence type="ECO:0000313" key="9">
    <source>
        <dbReference type="Proteomes" id="UP000694580"/>
    </source>
</evidence>
<name>A0AAY4C8X2_9TELE</name>
<dbReference type="GO" id="GO:0006955">
    <property type="term" value="P:immune response"/>
    <property type="evidence" value="ECO:0007669"/>
    <property type="project" value="InterPro"/>
</dbReference>
<evidence type="ECO:0000256" key="3">
    <source>
        <dbReference type="ARBA" id="ARBA00022514"/>
    </source>
</evidence>
<keyword evidence="6" id="KW-1133">Transmembrane helix</keyword>
<gene>
    <name evidence="8" type="primary">CD40LG</name>
</gene>
<organism evidence="8 9">
    <name type="scientific">Denticeps clupeoides</name>
    <name type="common">denticle herring</name>
    <dbReference type="NCBI Taxonomy" id="299321"/>
    <lineage>
        <taxon>Eukaryota</taxon>
        <taxon>Metazoa</taxon>
        <taxon>Chordata</taxon>
        <taxon>Craniata</taxon>
        <taxon>Vertebrata</taxon>
        <taxon>Euteleostomi</taxon>
        <taxon>Actinopterygii</taxon>
        <taxon>Neopterygii</taxon>
        <taxon>Teleostei</taxon>
        <taxon>Clupei</taxon>
        <taxon>Clupeiformes</taxon>
        <taxon>Denticipitoidei</taxon>
        <taxon>Denticipitidae</taxon>
        <taxon>Denticeps</taxon>
    </lineage>
</organism>
<dbReference type="RefSeq" id="XP_028816476.1">
    <property type="nucleotide sequence ID" value="XM_028960643.1"/>
</dbReference>
<evidence type="ECO:0000259" key="7">
    <source>
        <dbReference type="PROSITE" id="PS50049"/>
    </source>
</evidence>
<comment type="subcellular location">
    <subcellularLocation>
        <location evidence="1">Membrane</location>
    </subcellularLocation>
</comment>
<dbReference type="PROSITE" id="PS50049">
    <property type="entry name" value="THD_2"/>
    <property type="match status" value="1"/>
</dbReference>
<dbReference type="SMART" id="SM00207">
    <property type="entry name" value="TNF"/>
    <property type="match status" value="1"/>
</dbReference>
<evidence type="ECO:0000256" key="6">
    <source>
        <dbReference type="SAM" id="Phobius"/>
    </source>
</evidence>
<keyword evidence="6" id="KW-0812">Transmembrane</keyword>
<evidence type="ECO:0000256" key="4">
    <source>
        <dbReference type="ARBA" id="ARBA00023136"/>
    </source>
</evidence>
<sequence>MINTFHTSLPPPPVPPRLGHRRSEPRQNSPLVWFLSVVLVLHMIVTLLGFIYLFQRSNQGNQISQLEARADKLSSERLHQPLAHMSLKNNNPTCTVEDKVPCVLVWNNDHSVRVNVDTEGPSRLKIKQTGYYYVYSQVTFSKRDVKTSPQNSIIKSTDQSLRETHNKKDEVLLDSYCSVGYTSQCSAFQGGIFKLEQDEELYVRVTNLTWVSPDWNSTFFGLYKLPNDL</sequence>
<dbReference type="GeneID" id="114768390"/>
<dbReference type="SUPFAM" id="SSF49842">
    <property type="entry name" value="TNF-like"/>
    <property type="match status" value="1"/>
</dbReference>
<accession>A0AAY4C8X2</accession>
<dbReference type="Pfam" id="PF00229">
    <property type="entry name" value="TNF"/>
    <property type="match status" value="1"/>
</dbReference>
<dbReference type="GO" id="GO:0005125">
    <property type="term" value="F:cytokine activity"/>
    <property type="evidence" value="ECO:0007669"/>
    <property type="project" value="UniProtKB-KW"/>
</dbReference>
<feature type="transmembrane region" description="Helical" evidence="6">
    <location>
        <begin position="31"/>
        <end position="54"/>
    </location>
</feature>
<dbReference type="GO" id="GO:0005164">
    <property type="term" value="F:tumor necrosis factor receptor binding"/>
    <property type="evidence" value="ECO:0007669"/>
    <property type="project" value="InterPro"/>
</dbReference>
<evidence type="ECO:0000256" key="2">
    <source>
        <dbReference type="ARBA" id="ARBA00008670"/>
    </source>
</evidence>
<dbReference type="InterPro" id="IPR008983">
    <property type="entry name" value="Tumour_necrosis_fac-like_dom"/>
</dbReference>
<reference evidence="8" key="2">
    <citation type="submission" date="2025-08" db="UniProtKB">
        <authorList>
            <consortium name="Ensembl"/>
        </authorList>
    </citation>
    <scope>IDENTIFICATION</scope>
</reference>
<keyword evidence="4 6" id="KW-0472">Membrane</keyword>
<keyword evidence="9" id="KW-1185">Reference proteome</keyword>
<evidence type="ECO:0000313" key="8">
    <source>
        <dbReference type="Ensembl" id="ENSDCDP00010029508.1"/>
    </source>
</evidence>
<dbReference type="PANTHER" id="PTHR11471">
    <property type="entry name" value="TUMOR NECROSIS FACTOR FAMILY MEMBER"/>
    <property type="match status" value="1"/>
</dbReference>
<reference evidence="8" key="3">
    <citation type="submission" date="2025-09" db="UniProtKB">
        <authorList>
            <consortium name="Ensembl"/>
        </authorList>
    </citation>
    <scope>IDENTIFICATION</scope>
</reference>
<reference evidence="8 9" key="1">
    <citation type="submission" date="2020-06" db="EMBL/GenBank/DDBJ databases">
        <authorList>
            <consortium name="Wellcome Sanger Institute Data Sharing"/>
        </authorList>
    </citation>
    <scope>NUCLEOTIDE SEQUENCE [LARGE SCALE GENOMIC DNA]</scope>
</reference>
<dbReference type="AlphaFoldDB" id="A0AAY4C8X2"/>
<feature type="domain" description="THD" evidence="7">
    <location>
        <begin position="81"/>
        <end position="225"/>
    </location>
</feature>
<dbReference type="PANTHER" id="PTHR11471:SF57">
    <property type="entry name" value="CD154"/>
    <property type="match status" value="1"/>
</dbReference>
<protein>
    <recommendedName>
        <fullName evidence="7">THD domain-containing protein</fullName>
    </recommendedName>
</protein>
<dbReference type="Gene3D" id="2.60.120.40">
    <property type="match status" value="1"/>
</dbReference>
<evidence type="ECO:0000256" key="1">
    <source>
        <dbReference type="ARBA" id="ARBA00004370"/>
    </source>
</evidence>
<dbReference type="GO" id="GO:0005615">
    <property type="term" value="C:extracellular space"/>
    <property type="evidence" value="ECO:0007669"/>
    <property type="project" value="UniProtKB-KW"/>
</dbReference>
<proteinExistence type="inferred from homology"/>
<dbReference type="GO" id="GO:0016020">
    <property type="term" value="C:membrane"/>
    <property type="evidence" value="ECO:0007669"/>
    <property type="project" value="UniProtKB-SubCell"/>
</dbReference>
<dbReference type="InterPro" id="IPR006052">
    <property type="entry name" value="TNF_dom"/>
</dbReference>
<feature type="region of interest" description="Disordered" evidence="5">
    <location>
        <begin position="1"/>
        <end position="24"/>
    </location>
</feature>
<dbReference type="Ensembl" id="ENSDCDT00010036510.1">
    <property type="protein sequence ID" value="ENSDCDP00010029508.1"/>
    <property type="gene ID" value="ENSDCDG00010018748.1"/>
</dbReference>